<dbReference type="GO" id="GO:0005886">
    <property type="term" value="C:plasma membrane"/>
    <property type="evidence" value="ECO:0007669"/>
    <property type="project" value="UniProtKB-SubCell"/>
</dbReference>
<keyword evidence="3" id="KW-1003">Cell membrane</keyword>
<feature type="transmembrane region" description="Helical" evidence="8">
    <location>
        <begin position="109"/>
        <end position="129"/>
    </location>
</feature>
<dbReference type="NCBIfam" id="TIGR03426">
    <property type="entry name" value="shape_MreD"/>
    <property type="match status" value="1"/>
</dbReference>
<dbReference type="Pfam" id="PF04093">
    <property type="entry name" value="MreD"/>
    <property type="match status" value="1"/>
</dbReference>
<reference evidence="9 10" key="1">
    <citation type="submission" date="2017-09" db="EMBL/GenBank/DDBJ databases">
        <title>Complete genome sequence of Oxytococcus suis strain ZY16052.</title>
        <authorList>
            <person name="Li F."/>
        </authorList>
    </citation>
    <scope>NUCLEOTIDE SEQUENCE [LARGE SCALE GENOMIC DNA]</scope>
    <source>
        <strain evidence="9 10">ZY16052</strain>
    </source>
</reference>
<keyword evidence="6 8" id="KW-1133">Transmembrane helix</keyword>
<dbReference type="AlphaFoldDB" id="A0A347WJX1"/>
<evidence type="ECO:0000256" key="6">
    <source>
        <dbReference type="ARBA" id="ARBA00022989"/>
    </source>
</evidence>
<evidence type="ECO:0000256" key="4">
    <source>
        <dbReference type="ARBA" id="ARBA00022692"/>
    </source>
</evidence>
<dbReference type="RefSeq" id="WP_118990290.1">
    <property type="nucleotide sequence ID" value="NZ_CP023434.1"/>
</dbReference>
<evidence type="ECO:0000256" key="3">
    <source>
        <dbReference type="ARBA" id="ARBA00022475"/>
    </source>
</evidence>
<feature type="transmembrane region" description="Helical" evidence="8">
    <location>
        <begin position="37"/>
        <end position="58"/>
    </location>
</feature>
<keyword evidence="4 8" id="KW-0812">Transmembrane</keyword>
<evidence type="ECO:0000256" key="8">
    <source>
        <dbReference type="SAM" id="Phobius"/>
    </source>
</evidence>
<evidence type="ECO:0000256" key="7">
    <source>
        <dbReference type="ARBA" id="ARBA00023136"/>
    </source>
</evidence>
<feature type="transmembrane region" description="Helical" evidence="8">
    <location>
        <begin position="12"/>
        <end position="31"/>
    </location>
</feature>
<evidence type="ECO:0000256" key="1">
    <source>
        <dbReference type="ARBA" id="ARBA00004651"/>
    </source>
</evidence>
<protein>
    <submittedName>
        <fullName evidence="9">Rod shape-determining protein MreD</fullName>
    </submittedName>
</protein>
<gene>
    <name evidence="9" type="primary">mreD</name>
    <name evidence="9" type="ORF">CL176_04825</name>
</gene>
<keyword evidence="5" id="KW-0133">Cell shape</keyword>
<dbReference type="EMBL" id="CP023434">
    <property type="protein sequence ID" value="AXY25378.1"/>
    <property type="molecule type" value="Genomic_DNA"/>
</dbReference>
<evidence type="ECO:0000256" key="2">
    <source>
        <dbReference type="ARBA" id="ARBA00007776"/>
    </source>
</evidence>
<feature type="transmembrane region" description="Helical" evidence="8">
    <location>
        <begin position="79"/>
        <end position="97"/>
    </location>
</feature>
<proteinExistence type="inferred from homology"/>
<dbReference type="Proteomes" id="UP000263232">
    <property type="component" value="Chromosome"/>
</dbReference>
<evidence type="ECO:0000313" key="10">
    <source>
        <dbReference type="Proteomes" id="UP000263232"/>
    </source>
</evidence>
<evidence type="ECO:0000256" key="5">
    <source>
        <dbReference type="ARBA" id="ARBA00022960"/>
    </source>
</evidence>
<dbReference type="InterPro" id="IPR007227">
    <property type="entry name" value="Cell_shape_determining_MreD"/>
</dbReference>
<name>A0A347WJX1_9LACT</name>
<dbReference type="KEGG" id="abae:CL176_04825"/>
<evidence type="ECO:0000313" key="9">
    <source>
        <dbReference type="EMBL" id="AXY25378.1"/>
    </source>
</evidence>
<organism evidence="9 10">
    <name type="scientific">Suicoccus acidiformans</name>
    <dbReference type="NCBI Taxonomy" id="2036206"/>
    <lineage>
        <taxon>Bacteria</taxon>
        <taxon>Bacillati</taxon>
        <taxon>Bacillota</taxon>
        <taxon>Bacilli</taxon>
        <taxon>Lactobacillales</taxon>
        <taxon>Aerococcaceae</taxon>
        <taxon>Suicoccus</taxon>
    </lineage>
</organism>
<feature type="transmembrane region" description="Helical" evidence="8">
    <location>
        <begin position="141"/>
        <end position="164"/>
    </location>
</feature>
<comment type="subcellular location">
    <subcellularLocation>
        <location evidence="1">Cell membrane</location>
        <topology evidence="1">Multi-pass membrane protein</topology>
    </subcellularLocation>
</comment>
<sequence>MKVNHRQRLRWIVPLVLFMMTIIDAALPAIFPRAFLGSGQVIISHLTLYFIVLFAFYFRDSNILLWSVIAGLFHDSYNTTFLGLYATLYFLISYIVLKTRQFFPKSPLVFYMLFIVLVTLLDFVVFIFYTEILDYASLSVLHFLVNRLGPTLIFTTVMCILLYLPSRNLLRWLGYESYIIF</sequence>
<accession>A0A347WJX1</accession>
<comment type="similarity">
    <text evidence="2">Belongs to the MreD family.</text>
</comment>
<dbReference type="OrthoDB" id="2148512at2"/>
<keyword evidence="7 8" id="KW-0472">Membrane</keyword>
<keyword evidence="10" id="KW-1185">Reference proteome</keyword>
<dbReference type="GO" id="GO:0008360">
    <property type="term" value="P:regulation of cell shape"/>
    <property type="evidence" value="ECO:0007669"/>
    <property type="project" value="UniProtKB-KW"/>
</dbReference>